<evidence type="ECO:0000313" key="8">
    <source>
        <dbReference type="EMBL" id="SKA72264.1"/>
    </source>
</evidence>
<keyword evidence="6" id="KW-0378">Hydrolase</keyword>
<dbReference type="Pfam" id="PF05840">
    <property type="entry name" value="Phage_GPA"/>
    <property type="match status" value="1"/>
</dbReference>
<accession>A0A1T4W4L0</accession>
<evidence type="ECO:0000256" key="6">
    <source>
        <dbReference type="ARBA" id="ARBA00022801"/>
    </source>
</evidence>
<gene>
    <name evidence="8" type="ORF">SAMN02745132_04746</name>
</gene>
<protein>
    <submittedName>
        <fullName evidence="8">Bacteriophage replication gene A protein (GPA)</fullName>
    </submittedName>
</protein>
<proteinExistence type="inferred from homology"/>
<keyword evidence="4" id="KW-0540">Nuclease</keyword>
<evidence type="ECO:0000256" key="5">
    <source>
        <dbReference type="ARBA" id="ARBA00022759"/>
    </source>
</evidence>
<feature type="domain" description="Replication gene A protein-like" evidence="7">
    <location>
        <begin position="1"/>
        <end position="230"/>
    </location>
</feature>
<evidence type="ECO:0000256" key="3">
    <source>
        <dbReference type="ARBA" id="ARBA00022705"/>
    </source>
</evidence>
<dbReference type="OrthoDB" id="5568266at2"/>
<feature type="non-terminal residue" evidence="8">
    <location>
        <position position="347"/>
    </location>
</feature>
<evidence type="ECO:0000256" key="2">
    <source>
        <dbReference type="ARBA" id="ARBA00009260"/>
    </source>
</evidence>
<reference evidence="9" key="1">
    <citation type="submission" date="2017-02" db="EMBL/GenBank/DDBJ databases">
        <authorList>
            <person name="Varghese N."/>
            <person name="Submissions S."/>
        </authorList>
    </citation>
    <scope>NUCLEOTIDE SEQUENCE [LARGE SCALE GENOMIC DNA]</scope>
    <source>
        <strain evidence="9">DSM 22720</strain>
    </source>
</reference>
<keyword evidence="9" id="KW-1185">Reference proteome</keyword>
<dbReference type="AlphaFoldDB" id="A0A1T4W4L0"/>
<name>A0A1T4W4L0_9GAMM</name>
<dbReference type="GO" id="GO:0006260">
    <property type="term" value="P:DNA replication"/>
    <property type="evidence" value="ECO:0007669"/>
    <property type="project" value="UniProtKB-KW"/>
</dbReference>
<evidence type="ECO:0000256" key="1">
    <source>
        <dbReference type="ARBA" id="ARBA00003293"/>
    </source>
</evidence>
<dbReference type="GO" id="GO:0016787">
    <property type="term" value="F:hydrolase activity"/>
    <property type="evidence" value="ECO:0007669"/>
    <property type="project" value="UniProtKB-KW"/>
</dbReference>
<comment type="function">
    <text evidence="1">Possible endonuclease which induces a single-strand cut and initiates DNA replication.</text>
</comment>
<dbReference type="InterPro" id="IPR008766">
    <property type="entry name" value="Replication_gene_A-like"/>
</dbReference>
<dbReference type="RefSeq" id="WP_139367854.1">
    <property type="nucleotide sequence ID" value="NZ_FUXU01000156.1"/>
</dbReference>
<evidence type="ECO:0000259" key="7">
    <source>
        <dbReference type="Pfam" id="PF05840"/>
    </source>
</evidence>
<dbReference type="EMBL" id="FUXU01000156">
    <property type="protein sequence ID" value="SKA72264.1"/>
    <property type="molecule type" value="Genomic_DNA"/>
</dbReference>
<dbReference type="Proteomes" id="UP000190162">
    <property type="component" value="Unassembled WGS sequence"/>
</dbReference>
<comment type="similarity">
    <text evidence="2">Belongs to the phage GPA family.</text>
</comment>
<evidence type="ECO:0000256" key="4">
    <source>
        <dbReference type="ARBA" id="ARBA00022722"/>
    </source>
</evidence>
<evidence type="ECO:0000313" key="9">
    <source>
        <dbReference type="Proteomes" id="UP000190162"/>
    </source>
</evidence>
<keyword evidence="5" id="KW-0255">Endonuclease</keyword>
<keyword evidence="3" id="KW-0235">DNA replication</keyword>
<feature type="non-terminal residue" evidence="8">
    <location>
        <position position="1"/>
    </location>
</feature>
<organism evidence="8 9">
    <name type="scientific">Enterovibrio nigricans DSM 22720</name>
    <dbReference type="NCBI Taxonomy" id="1121868"/>
    <lineage>
        <taxon>Bacteria</taxon>
        <taxon>Pseudomonadati</taxon>
        <taxon>Pseudomonadota</taxon>
        <taxon>Gammaproteobacteria</taxon>
        <taxon>Vibrionales</taxon>
        <taxon>Vibrionaceae</taxon>
        <taxon>Enterovibrio</taxon>
    </lineage>
</organism>
<dbReference type="GO" id="GO:0004519">
    <property type="term" value="F:endonuclease activity"/>
    <property type="evidence" value="ECO:0007669"/>
    <property type="project" value="UniProtKB-KW"/>
</dbReference>
<sequence length="347" mass="40060">KLARLRKQYREHAQVALGNVGKGKHKRYYVSALTFSHFMTNLKKNERFMESMLVVNVDTEESYSLKEVAARTTANPDNRRVELIVRARGDVERAEDLGYESLFVSWTLPSKYHRNSAKWCGCTVKEAHQVLMDKWELVRSHFAKHDVPWFGLRVAEPHKDGTPHAHLFLHVPASYKDRAVCVLNEIACREDEDELYTPRLKKKRIDIKFADPQKDPVGYLVKYISKNVNGAHMPEGDADTRALAARAWCSTWNIKQFSQSGSPPVGLWRQIRRASKEDVAFDSELADLYDQCDNSRWKRFCQDIQDAKLAYDEHTNRYGETVKKVRGFTWHDTLIETAGQDFALVPS</sequence>